<dbReference type="AlphaFoldDB" id="A0ABD5E7N6"/>
<evidence type="ECO:0000313" key="1">
    <source>
        <dbReference type="EMBL" id="MDT0417430.1"/>
    </source>
</evidence>
<name>A0ABD5E7N6_9ACTN</name>
<protein>
    <submittedName>
        <fullName evidence="1">Aldose 1-epimerase</fullName>
    </submittedName>
</protein>
<dbReference type="EMBL" id="JAVRER010000027">
    <property type="protein sequence ID" value="MDT0417430.1"/>
    <property type="molecule type" value="Genomic_DNA"/>
</dbReference>
<dbReference type="InterPro" id="IPR014718">
    <property type="entry name" value="GH-type_carb-bd"/>
</dbReference>
<comment type="caution">
    <text evidence="1">The sequence shown here is derived from an EMBL/GenBank/DDBJ whole genome shotgun (WGS) entry which is preliminary data.</text>
</comment>
<accession>A0ABD5E7N6</accession>
<gene>
    <name evidence="1" type="ORF">RM574_18240</name>
</gene>
<evidence type="ECO:0000313" key="2">
    <source>
        <dbReference type="Proteomes" id="UP001183607"/>
    </source>
</evidence>
<proteinExistence type="predicted"/>
<sequence>MTTAPETTLTTRTSSLTVRPDLGARLSSLRVGEYELLRPGDHYGSFPMAPFCGRTRDGRFTNGGTIHQLPLNDDPNAIHGTARDHQWATAPAPESEDGRATAAFTYDLAEPWPYTGRVTQLMELGEDALTLRMGIETYGDSFPGQVGWHPWFRRNLGKGGEDVRIAFQPGWQEERGADHLPTGRRIDPLPGPWDDCFGMPDGVTVLLTWPGELELTVTSAEKWVVVYDEQADWVCVEPQTGPPNGLNSQPRLITPIEPLEASTTWSWRLL</sequence>
<dbReference type="SUPFAM" id="SSF74650">
    <property type="entry name" value="Galactose mutarotase-like"/>
    <property type="match status" value="1"/>
</dbReference>
<dbReference type="Pfam" id="PF01263">
    <property type="entry name" value="Aldose_epim"/>
    <property type="match status" value="1"/>
</dbReference>
<dbReference type="InterPro" id="IPR011013">
    <property type="entry name" value="Gal_mutarotase_sf_dom"/>
</dbReference>
<dbReference type="RefSeq" id="WP_254667443.1">
    <property type="nucleotide sequence ID" value="NZ_JAVRER010000027.1"/>
</dbReference>
<dbReference type="InterPro" id="IPR008183">
    <property type="entry name" value="Aldose_1/G6P_1-epimerase"/>
</dbReference>
<dbReference type="Gene3D" id="2.70.98.10">
    <property type="match status" value="1"/>
</dbReference>
<dbReference type="Proteomes" id="UP001183607">
    <property type="component" value="Unassembled WGS sequence"/>
</dbReference>
<reference evidence="2" key="1">
    <citation type="submission" date="2023-07" db="EMBL/GenBank/DDBJ databases">
        <title>30 novel species of actinomycetes from the DSMZ collection.</title>
        <authorList>
            <person name="Nouioui I."/>
        </authorList>
    </citation>
    <scope>NUCLEOTIDE SEQUENCE [LARGE SCALE GENOMIC DNA]</scope>
    <source>
        <strain evidence="2">DSM 41982</strain>
    </source>
</reference>
<organism evidence="1 2">
    <name type="scientific">Streptomyces evansiae</name>
    <dbReference type="NCBI Taxonomy" id="3075535"/>
    <lineage>
        <taxon>Bacteria</taxon>
        <taxon>Bacillati</taxon>
        <taxon>Actinomycetota</taxon>
        <taxon>Actinomycetes</taxon>
        <taxon>Kitasatosporales</taxon>
        <taxon>Streptomycetaceae</taxon>
        <taxon>Streptomyces</taxon>
    </lineage>
</organism>